<proteinExistence type="predicted"/>
<dbReference type="InterPro" id="IPR004843">
    <property type="entry name" value="Calcineurin-like_PHP"/>
</dbReference>
<organism evidence="2 3">
    <name type="scientific">Tenuifilum thalassicum</name>
    <dbReference type="NCBI Taxonomy" id="2590900"/>
    <lineage>
        <taxon>Bacteria</taxon>
        <taxon>Pseudomonadati</taxon>
        <taxon>Bacteroidota</taxon>
        <taxon>Bacteroidia</taxon>
        <taxon>Bacteroidales</taxon>
        <taxon>Tenuifilaceae</taxon>
        <taxon>Tenuifilum</taxon>
    </lineage>
</organism>
<keyword evidence="3" id="KW-1185">Reference proteome</keyword>
<dbReference type="SUPFAM" id="SSF56300">
    <property type="entry name" value="Metallo-dependent phosphatases"/>
    <property type="match status" value="1"/>
</dbReference>
<dbReference type="KEGG" id="ttz:FHG85_00580"/>
<evidence type="ECO:0000313" key="3">
    <source>
        <dbReference type="Proteomes" id="UP000500961"/>
    </source>
</evidence>
<dbReference type="InterPro" id="IPR051918">
    <property type="entry name" value="STPP_CPPED1"/>
</dbReference>
<dbReference type="Proteomes" id="UP000500961">
    <property type="component" value="Chromosome"/>
</dbReference>
<dbReference type="GO" id="GO:0016787">
    <property type="term" value="F:hydrolase activity"/>
    <property type="evidence" value="ECO:0007669"/>
    <property type="project" value="InterPro"/>
</dbReference>
<dbReference type="PANTHER" id="PTHR43143:SF1">
    <property type="entry name" value="SERINE_THREONINE-PROTEIN PHOSPHATASE CPPED1"/>
    <property type="match status" value="1"/>
</dbReference>
<reference evidence="2 3" key="1">
    <citation type="submission" date="2019-07" db="EMBL/GenBank/DDBJ databases">
        <title>Thalassofilum flectens gen. nov., sp. nov., a novel moderate thermophilic anaerobe from a shallow sea hot spring in Kunashir Island (Russia), representing a new family in the order Bacteroidales, and proposal of Thalassofilacea fam. nov.</title>
        <authorList>
            <person name="Kochetkova T.V."/>
            <person name="Podosokorskaya O.A."/>
            <person name="Novikov A."/>
            <person name="Elcheninov A.G."/>
            <person name="Toshchakov S.V."/>
            <person name="Kublanov I.V."/>
        </authorList>
    </citation>
    <scope>NUCLEOTIDE SEQUENCE [LARGE SCALE GENOMIC DNA]</scope>
    <source>
        <strain evidence="2 3">38-H</strain>
    </source>
</reference>
<evidence type="ECO:0000259" key="1">
    <source>
        <dbReference type="Pfam" id="PF00149"/>
    </source>
</evidence>
<dbReference type="Gene3D" id="3.60.21.10">
    <property type="match status" value="1"/>
</dbReference>
<sequence>MRVQPLFTLILITLLTYSCNDLIEYSPYEGRAQEGSRNMNVSAIKKLSEQSTDTFKPFTMAIIGDSHTYYDDFIDQIYALNSLDSIDMVIHMGDITLSGIYREFLWYRDIIKPLKHPLITVIGNHDCLSNGEFMYRDMFGNTNFFFTYNNCLLVFFDDITWERNTKDPDFEWIDSTISTPDSYTYKFVFAHIPPWDEQFSMGNGMLYNYLLDKSNVTYSIHGHIHKFYHDKHYADIYGDVNYLACGDSQDREIVLVRVKKQDIDVEVIRY</sequence>
<dbReference type="RefSeq" id="WP_173072339.1">
    <property type="nucleotide sequence ID" value="NZ_CP041345.1"/>
</dbReference>
<dbReference type="PROSITE" id="PS51257">
    <property type="entry name" value="PROKAR_LIPOPROTEIN"/>
    <property type="match status" value="1"/>
</dbReference>
<name>A0A7D4BY46_9BACT</name>
<dbReference type="EMBL" id="CP041345">
    <property type="protein sequence ID" value="QKG78824.1"/>
    <property type="molecule type" value="Genomic_DNA"/>
</dbReference>
<evidence type="ECO:0000313" key="2">
    <source>
        <dbReference type="EMBL" id="QKG78824.1"/>
    </source>
</evidence>
<dbReference type="Pfam" id="PF00149">
    <property type="entry name" value="Metallophos"/>
    <property type="match status" value="1"/>
</dbReference>
<dbReference type="AlphaFoldDB" id="A0A7D4BY46"/>
<gene>
    <name evidence="2" type="ORF">FHG85_00580</name>
</gene>
<dbReference type="InterPro" id="IPR029052">
    <property type="entry name" value="Metallo-depent_PP-like"/>
</dbReference>
<protein>
    <submittedName>
        <fullName evidence="2">Metallophosphoesterase</fullName>
    </submittedName>
</protein>
<dbReference type="PANTHER" id="PTHR43143">
    <property type="entry name" value="METALLOPHOSPHOESTERASE, CALCINEURIN SUPERFAMILY"/>
    <property type="match status" value="1"/>
</dbReference>
<accession>A0A7D4BY46</accession>
<feature type="domain" description="Calcineurin-like phosphoesterase" evidence="1">
    <location>
        <begin position="60"/>
        <end position="226"/>
    </location>
</feature>